<sequence>MPAYSDILTAHQREALDRLICGDMHDLDPCIGDVSCQMRVPFILDAYWKVHSRLRERGLLDCIYEAIEQPNGGQQAARHNVDGTVEGQLAALRAWQQYDDTVTDIRQLLGENTIELLGLCYSLTLSNALSYDEFGTCFYFVYLGSFGPPSHHHDSHRKLGPDNQLPILRQKLASGIVTYFHDLVGRFVEASTHTTREMKQGDFVNCIEQQLYEAVHRLSSRIEQQHPHADSIPLVACQPQMRVVLLHEFACKRPMVVTVRRLKIVNCSIKGLIYTLSDTRCLYYTPSEETGAFELVNSVDTKFRNIPCLSFNCWSTYFDSQPGRGLDSSSDAEYFHALAQSDISWLIVAYSNVHPPFASKSDANGDDLRSTYANICGAEVRSFDYTRERCHGFDLQRQRLEEKRPTLYEELVMAVDLGQRHNFANARLIPMGARFRNCYVRIGHAVDFAVEHC</sequence>
<keyword evidence="2" id="KW-1185">Reference proteome</keyword>
<comment type="caution">
    <text evidence="1">The sequence shown here is derived from an EMBL/GenBank/DDBJ whole genome shotgun (WGS) entry which is preliminary data.</text>
</comment>
<proteinExistence type="predicted"/>
<protein>
    <submittedName>
        <fullName evidence="1">Uncharacterized protein</fullName>
    </submittedName>
</protein>
<evidence type="ECO:0000313" key="1">
    <source>
        <dbReference type="EMBL" id="KAK8142825.1"/>
    </source>
</evidence>
<reference evidence="1 2" key="1">
    <citation type="submission" date="2020-02" db="EMBL/GenBank/DDBJ databases">
        <title>Comparative genomics of the hypocrealean fungal genus Beauvera.</title>
        <authorList>
            <person name="Showalter D.N."/>
            <person name="Bushley K.E."/>
            <person name="Rehner S.A."/>
        </authorList>
    </citation>
    <scope>NUCLEOTIDE SEQUENCE [LARGE SCALE GENOMIC DNA]</scope>
    <source>
        <strain evidence="1 2">ARSEF4384</strain>
    </source>
</reference>
<accession>A0AAW0RL65</accession>
<name>A0AAW0RL65_9HYPO</name>
<evidence type="ECO:0000313" key="2">
    <source>
        <dbReference type="Proteomes" id="UP001397290"/>
    </source>
</evidence>
<gene>
    <name evidence="1" type="ORF">G3M48_008187</name>
</gene>
<dbReference type="AlphaFoldDB" id="A0AAW0RL65"/>
<dbReference type="Proteomes" id="UP001397290">
    <property type="component" value="Unassembled WGS sequence"/>
</dbReference>
<organism evidence="1 2">
    <name type="scientific">Beauveria asiatica</name>
    <dbReference type="NCBI Taxonomy" id="1069075"/>
    <lineage>
        <taxon>Eukaryota</taxon>
        <taxon>Fungi</taxon>
        <taxon>Dikarya</taxon>
        <taxon>Ascomycota</taxon>
        <taxon>Pezizomycotina</taxon>
        <taxon>Sordariomycetes</taxon>
        <taxon>Hypocreomycetidae</taxon>
        <taxon>Hypocreales</taxon>
        <taxon>Cordycipitaceae</taxon>
        <taxon>Beauveria</taxon>
    </lineage>
</organism>
<dbReference type="EMBL" id="JAAHCF010000601">
    <property type="protein sequence ID" value="KAK8142825.1"/>
    <property type="molecule type" value="Genomic_DNA"/>
</dbReference>